<dbReference type="EMBL" id="GBXM01015911">
    <property type="protein sequence ID" value="JAH92666.1"/>
    <property type="molecule type" value="Transcribed_RNA"/>
</dbReference>
<reference evidence="1" key="1">
    <citation type="submission" date="2014-11" db="EMBL/GenBank/DDBJ databases">
        <authorList>
            <person name="Amaro Gonzalez C."/>
        </authorList>
    </citation>
    <scope>NUCLEOTIDE SEQUENCE</scope>
</reference>
<sequence>MRLQKVHTKNFCLLQLLTKRLKMKTRAKITITCWITLRSTIATTMPTTVGGWHPKWTSG</sequence>
<proteinExistence type="predicted"/>
<name>A0A0E9WQT3_ANGAN</name>
<dbReference type="AlphaFoldDB" id="A0A0E9WQT3"/>
<evidence type="ECO:0000313" key="1">
    <source>
        <dbReference type="EMBL" id="JAH92666.1"/>
    </source>
</evidence>
<accession>A0A0E9WQT3</accession>
<reference evidence="1" key="2">
    <citation type="journal article" date="2015" name="Fish Shellfish Immunol.">
        <title>Early steps in the European eel (Anguilla anguilla)-Vibrio vulnificus interaction in the gills: Role of the RtxA13 toxin.</title>
        <authorList>
            <person name="Callol A."/>
            <person name="Pajuelo D."/>
            <person name="Ebbesson L."/>
            <person name="Teles M."/>
            <person name="MacKenzie S."/>
            <person name="Amaro C."/>
        </authorList>
    </citation>
    <scope>NUCLEOTIDE SEQUENCE</scope>
</reference>
<protein>
    <submittedName>
        <fullName evidence="1">Uncharacterized protein</fullName>
    </submittedName>
</protein>
<organism evidence="1">
    <name type="scientific">Anguilla anguilla</name>
    <name type="common">European freshwater eel</name>
    <name type="synonym">Muraena anguilla</name>
    <dbReference type="NCBI Taxonomy" id="7936"/>
    <lineage>
        <taxon>Eukaryota</taxon>
        <taxon>Metazoa</taxon>
        <taxon>Chordata</taxon>
        <taxon>Craniata</taxon>
        <taxon>Vertebrata</taxon>
        <taxon>Euteleostomi</taxon>
        <taxon>Actinopterygii</taxon>
        <taxon>Neopterygii</taxon>
        <taxon>Teleostei</taxon>
        <taxon>Anguilliformes</taxon>
        <taxon>Anguillidae</taxon>
        <taxon>Anguilla</taxon>
    </lineage>
</organism>